<keyword evidence="1" id="KW-1133">Transmembrane helix</keyword>
<reference evidence="2" key="1">
    <citation type="journal article" date="2014" name="Int. J. Syst. Evol. Microbiol.">
        <title>Complete genome sequence of Corynebacterium casei LMG S-19264T (=DSM 44701T), isolated from a smear-ripened cheese.</title>
        <authorList>
            <consortium name="US DOE Joint Genome Institute (JGI-PGF)"/>
            <person name="Walter F."/>
            <person name="Albersmeier A."/>
            <person name="Kalinowski J."/>
            <person name="Ruckert C."/>
        </authorList>
    </citation>
    <scope>NUCLEOTIDE SEQUENCE</scope>
    <source>
        <strain evidence="2">JCM 3276</strain>
    </source>
</reference>
<protein>
    <submittedName>
        <fullName evidence="2">Uncharacterized protein</fullName>
    </submittedName>
</protein>
<feature type="transmembrane region" description="Helical" evidence="1">
    <location>
        <begin position="225"/>
        <end position="247"/>
    </location>
</feature>
<evidence type="ECO:0000313" key="3">
    <source>
        <dbReference type="Proteomes" id="UP000660680"/>
    </source>
</evidence>
<reference evidence="2" key="2">
    <citation type="submission" date="2020-09" db="EMBL/GenBank/DDBJ databases">
        <authorList>
            <person name="Sun Q."/>
            <person name="Ohkuma M."/>
        </authorList>
    </citation>
    <scope>NUCLEOTIDE SEQUENCE</scope>
    <source>
        <strain evidence="2">JCM 3276</strain>
    </source>
</reference>
<sequence length="308" mass="31034">MSPSRLVAAVALLGGVVATVLGLLTFGAQASVRPDGVPLAVSGPGAEQIAARGAEAVRWRVAGPEEARELLLDKEVYGVLELGHPATVVVSGAVNPAGAQLAQQVMTGVAQAAGVPFTVETLHPATAAGRTIPLAASALLWIGGLAASAGLFLLGRREGVAPTTGHRMALVGGVAVVASGAVVGLTALWDSTVPLGWDVLGYLLLIGVAFAAVQGALLKFLGIRALGVLGPLYLIAPAVAGTVPELLDPVYRALLWSWTPFRFSTEGLRSLLQGTPDAPDVLHGVLVLGGIAVAGLAALAIPARQPAR</sequence>
<dbReference type="Proteomes" id="UP000660680">
    <property type="component" value="Unassembled WGS sequence"/>
</dbReference>
<feature type="transmembrane region" description="Helical" evidence="1">
    <location>
        <begin position="199"/>
        <end position="218"/>
    </location>
</feature>
<feature type="transmembrane region" description="Helical" evidence="1">
    <location>
        <begin position="281"/>
        <end position="301"/>
    </location>
</feature>
<dbReference type="EMBL" id="BMRB01000002">
    <property type="protein sequence ID" value="GGS39239.1"/>
    <property type="molecule type" value="Genomic_DNA"/>
</dbReference>
<gene>
    <name evidence="2" type="ORF">GCM10010171_37810</name>
</gene>
<dbReference type="AlphaFoldDB" id="A0A918LFA3"/>
<proteinExistence type="predicted"/>
<accession>A0A918LFA3</accession>
<evidence type="ECO:0000313" key="2">
    <source>
        <dbReference type="EMBL" id="GGS39239.1"/>
    </source>
</evidence>
<keyword evidence="1" id="KW-0812">Transmembrane</keyword>
<evidence type="ECO:0000256" key="1">
    <source>
        <dbReference type="SAM" id="Phobius"/>
    </source>
</evidence>
<feature type="transmembrane region" description="Helical" evidence="1">
    <location>
        <begin position="167"/>
        <end position="187"/>
    </location>
</feature>
<feature type="transmembrane region" description="Helical" evidence="1">
    <location>
        <begin position="132"/>
        <end position="155"/>
    </location>
</feature>
<comment type="caution">
    <text evidence="2">The sequence shown here is derived from an EMBL/GenBank/DDBJ whole genome shotgun (WGS) entry which is preliminary data.</text>
</comment>
<keyword evidence="1" id="KW-0472">Membrane</keyword>
<keyword evidence="3" id="KW-1185">Reference proteome</keyword>
<dbReference type="RefSeq" id="WP_229787020.1">
    <property type="nucleotide sequence ID" value="NZ_BMRB01000002.1"/>
</dbReference>
<organism evidence="2 3">
    <name type="scientific">Actinokineospora fastidiosa</name>
    <dbReference type="NCBI Taxonomy" id="1816"/>
    <lineage>
        <taxon>Bacteria</taxon>
        <taxon>Bacillati</taxon>
        <taxon>Actinomycetota</taxon>
        <taxon>Actinomycetes</taxon>
        <taxon>Pseudonocardiales</taxon>
        <taxon>Pseudonocardiaceae</taxon>
        <taxon>Actinokineospora</taxon>
    </lineage>
</organism>
<name>A0A918LFA3_9PSEU</name>